<accession>A0A0K6G850</accession>
<keyword evidence="1" id="KW-0175">Coiled coil</keyword>
<evidence type="ECO:0000313" key="3">
    <source>
        <dbReference type="Proteomes" id="UP000044841"/>
    </source>
</evidence>
<keyword evidence="3" id="KW-1185">Reference proteome</keyword>
<proteinExistence type="predicted"/>
<evidence type="ECO:0000256" key="1">
    <source>
        <dbReference type="SAM" id="Coils"/>
    </source>
</evidence>
<sequence length="218" mass="23805">MTIAHEWLQLAPSTMLKAVTKCAPVLHLSTTTIPTGFRPYLRMAQPDFGVIGECLKDLSVQVALIKNHPAVNQGAQVLAALQAMEGRLVARIDQTNVRIDEVNGRVDQMNARIDQLAQAQQIDDKKSLARALNSGAPNDEARLYALPLPNGDEVPEGQFPNTLRDLRELEGVQLGWLLEAYKLDVPPGASVYDRRGILAMHCAITTLAQPDCAVPPKN</sequence>
<dbReference type="Gene3D" id="3.90.20.10">
    <property type="match status" value="1"/>
</dbReference>
<name>A0A0K6G850_9AGAM</name>
<dbReference type="EMBL" id="CYGV01001471">
    <property type="protein sequence ID" value="CUA74655.1"/>
    <property type="molecule type" value="Genomic_DNA"/>
</dbReference>
<reference evidence="2 3" key="1">
    <citation type="submission" date="2015-07" db="EMBL/GenBank/DDBJ databases">
        <authorList>
            <person name="Noorani M."/>
        </authorList>
    </citation>
    <scope>NUCLEOTIDE SEQUENCE [LARGE SCALE GENOMIC DNA]</scope>
    <source>
        <strain evidence="2">BBA 69670</strain>
    </source>
</reference>
<organism evidence="2 3">
    <name type="scientific">Rhizoctonia solani</name>
    <dbReference type="NCBI Taxonomy" id="456999"/>
    <lineage>
        <taxon>Eukaryota</taxon>
        <taxon>Fungi</taxon>
        <taxon>Dikarya</taxon>
        <taxon>Basidiomycota</taxon>
        <taxon>Agaricomycotina</taxon>
        <taxon>Agaricomycetes</taxon>
        <taxon>Cantharellales</taxon>
        <taxon>Ceratobasidiaceae</taxon>
        <taxon>Rhizoctonia</taxon>
    </lineage>
</organism>
<dbReference type="Proteomes" id="UP000044841">
    <property type="component" value="Unassembled WGS sequence"/>
</dbReference>
<gene>
    <name evidence="2" type="ORF">RSOLAG22IIIB_11372</name>
</gene>
<protein>
    <submittedName>
        <fullName evidence="2">Uncharacterized protein</fullName>
    </submittedName>
</protein>
<dbReference type="AlphaFoldDB" id="A0A0K6G850"/>
<evidence type="ECO:0000313" key="2">
    <source>
        <dbReference type="EMBL" id="CUA74655.1"/>
    </source>
</evidence>
<feature type="coiled-coil region" evidence="1">
    <location>
        <begin position="92"/>
        <end position="119"/>
    </location>
</feature>